<dbReference type="GO" id="GO:0004751">
    <property type="term" value="F:ribose-5-phosphate isomerase activity"/>
    <property type="evidence" value="ECO:0007669"/>
    <property type="project" value="TreeGrafter"/>
</dbReference>
<protein>
    <submittedName>
        <fullName evidence="2">Sugar-phosphate isomerase, RpiB/LacA/LacB family</fullName>
    </submittedName>
</protein>
<dbReference type="GO" id="GO:0009052">
    <property type="term" value="P:pentose-phosphate shunt, non-oxidative branch"/>
    <property type="evidence" value="ECO:0007669"/>
    <property type="project" value="TreeGrafter"/>
</dbReference>
<evidence type="ECO:0000313" key="3">
    <source>
        <dbReference type="Proteomes" id="UP000034371"/>
    </source>
</evidence>
<dbReference type="InterPro" id="IPR036569">
    <property type="entry name" value="RpiB_LacA_LacB_sf"/>
</dbReference>
<name>A0A0G0ZAS7_9BACT</name>
<comment type="similarity">
    <text evidence="1">Belongs to the LacAB/RpiB family.</text>
</comment>
<sequence length="145" mass="16291">MIYIGADKYGYKAISIVEEYFQSKSIEYTNVGVKSEKEDIQLESLIPKVVNPVKENNMNKGILSCGTGAGVEIGANRFSGIRACLAANEKIAEWSVVYDNSNILCLSGWEINKDNIKKILDAWLNAAYDGNQDRLKMMEEFDSWH</sequence>
<dbReference type="Proteomes" id="UP000034371">
    <property type="component" value="Unassembled WGS sequence"/>
</dbReference>
<dbReference type="Pfam" id="PF02502">
    <property type="entry name" value="LacAB_rpiB"/>
    <property type="match status" value="1"/>
</dbReference>
<dbReference type="PANTHER" id="PTHR30345">
    <property type="entry name" value="RIBOSE-5-PHOSPHATE ISOMERASE B"/>
    <property type="match status" value="1"/>
</dbReference>
<evidence type="ECO:0000313" key="2">
    <source>
        <dbReference type="EMBL" id="KKS19181.1"/>
    </source>
</evidence>
<gene>
    <name evidence="2" type="ORF">UU78_C0091G0003</name>
</gene>
<comment type="caution">
    <text evidence="2">The sequence shown here is derived from an EMBL/GenBank/DDBJ whole genome shotgun (WGS) entry which is preliminary data.</text>
</comment>
<accession>A0A0G0ZAS7</accession>
<dbReference type="AlphaFoldDB" id="A0A0G0ZAS7"/>
<organism evidence="2 3">
    <name type="scientific">Candidatus Roizmanbacteria bacterium GW2011_GWC2_41_7</name>
    <dbReference type="NCBI Taxonomy" id="1618487"/>
    <lineage>
        <taxon>Bacteria</taxon>
        <taxon>Candidatus Roizmaniibacteriota</taxon>
    </lineage>
</organism>
<dbReference type="SUPFAM" id="SSF89623">
    <property type="entry name" value="Ribose/Galactose isomerase RpiB/AlsB"/>
    <property type="match status" value="1"/>
</dbReference>
<dbReference type="PANTHER" id="PTHR30345:SF0">
    <property type="entry name" value="DNA DAMAGE-REPAIR_TOLERATION PROTEIN DRT102"/>
    <property type="match status" value="1"/>
</dbReference>
<reference evidence="2 3" key="1">
    <citation type="journal article" date="2015" name="Nature">
        <title>rRNA introns, odd ribosomes, and small enigmatic genomes across a large radiation of phyla.</title>
        <authorList>
            <person name="Brown C.T."/>
            <person name="Hug L.A."/>
            <person name="Thomas B.C."/>
            <person name="Sharon I."/>
            <person name="Castelle C.J."/>
            <person name="Singh A."/>
            <person name="Wilkins M.J."/>
            <person name="Williams K.H."/>
            <person name="Banfield J.F."/>
        </authorList>
    </citation>
    <scope>NUCLEOTIDE SEQUENCE [LARGE SCALE GENOMIC DNA]</scope>
</reference>
<keyword evidence="2" id="KW-0413">Isomerase</keyword>
<dbReference type="InterPro" id="IPR003500">
    <property type="entry name" value="RpiB_LacA_LacB"/>
</dbReference>
<dbReference type="PIRSF" id="PIRSF005384">
    <property type="entry name" value="RpiB_LacA_B"/>
    <property type="match status" value="1"/>
</dbReference>
<dbReference type="NCBIfam" id="TIGR00689">
    <property type="entry name" value="rpiB_lacA_lacB"/>
    <property type="match status" value="1"/>
</dbReference>
<dbReference type="EMBL" id="LCBY01000091">
    <property type="protein sequence ID" value="KKS19181.1"/>
    <property type="molecule type" value="Genomic_DNA"/>
</dbReference>
<evidence type="ECO:0000256" key="1">
    <source>
        <dbReference type="ARBA" id="ARBA00008754"/>
    </source>
</evidence>
<dbReference type="Gene3D" id="3.40.1400.10">
    <property type="entry name" value="Sugar-phosphate isomerase, RpiB/LacA/LacB"/>
    <property type="match status" value="1"/>
</dbReference>
<dbReference type="GO" id="GO:0019316">
    <property type="term" value="P:D-allose catabolic process"/>
    <property type="evidence" value="ECO:0007669"/>
    <property type="project" value="TreeGrafter"/>
</dbReference>
<proteinExistence type="inferred from homology"/>